<dbReference type="PANTHER" id="PTHR11439">
    <property type="entry name" value="GAG-POL-RELATED RETROTRANSPOSON"/>
    <property type="match status" value="1"/>
</dbReference>
<protein>
    <recommendedName>
        <fullName evidence="3">Copia protein</fullName>
    </recommendedName>
</protein>
<gene>
    <name evidence="1" type="ORF">O181_059948</name>
</gene>
<dbReference type="EMBL" id="AVOT02027925">
    <property type="protein sequence ID" value="MBW0520233.1"/>
    <property type="molecule type" value="Genomic_DNA"/>
</dbReference>
<evidence type="ECO:0000313" key="2">
    <source>
        <dbReference type="Proteomes" id="UP000765509"/>
    </source>
</evidence>
<name>A0A9Q3EFP0_9BASI</name>
<keyword evidence="2" id="KW-1185">Reference proteome</keyword>
<organism evidence="1 2">
    <name type="scientific">Austropuccinia psidii MF-1</name>
    <dbReference type="NCBI Taxonomy" id="1389203"/>
    <lineage>
        <taxon>Eukaryota</taxon>
        <taxon>Fungi</taxon>
        <taxon>Dikarya</taxon>
        <taxon>Basidiomycota</taxon>
        <taxon>Pucciniomycotina</taxon>
        <taxon>Pucciniomycetes</taxon>
        <taxon>Pucciniales</taxon>
        <taxon>Sphaerophragmiaceae</taxon>
        <taxon>Austropuccinia</taxon>
    </lineage>
</organism>
<reference evidence="1" key="1">
    <citation type="submission" date="2021-03" db="EMBL/GenBank/DDBJ databases">
        <title>Draft genome sequence of rust myrtle Austropuccinia psidii MF-1, a brazilian biotype.</title>
        <authorList>
            <person name="Quecine M.C."/>
            <person name="Pachon D.M.R."/>
            <person name="Bonatelli M.L."/>
            <person name="Correr F.H."/>
            <person name="Franceschini L.M."/>
            <person name="Leite T.F."/>
            <person name="Margarido G.R.A."/>
            <person name="Almeida C.A."/>
            <person name="Ferrarezi J.A."/>
            <person name="Labate C.A."/>
        </authorList>
    </citation>
    <scope>NUCLEOTIDE SEQUENCE</scope>
    <source>
        <strain evidence="1">MF-1</strain>
    </source>
</reference>
<evidence type="ECO:0008006" key="3">
    <source>
        <dbReference type="Google" id="ProtNLM"/>
    </source>
</evidence>
<comment type="caution">
    <text evidence="1">The sequence shown here is derived from an EMBL/GenBank/DDBJ whole genome shotgun (WGS) entry which is preliminary data.</text>
</comment>
<dbReference type="OrthoDB" id="3344688at2759"/>
<dbReference type="CDD" id="cd09272">
    <property type="entry name" value="RNase_HI_RT_Ty1"/>
    <property type="match status" value="1"/>
</dbReference>
<proteinExistence type="predicted"/>
<evidence type="ECO:0000313" key="1">
    <source>
        <dbReference type="EMBL" id="MBW0520233.1"/>
    </source>
</evidence>
<accession>A0A9Q3EFP0</accession>
<dbReference type="Proteomes" id="UP000765509">
    <property type="component" value="Unassembled WGS sequence"/>
</dbReference>
<dbReference type="AlphaFoldDB" id="A0A9Q3EFP0"/>
<sequence length="118" mass="12994">MSTGIKFTRYNSSVTSLVGWADSDYSNSVLTKKLTSGFVVTIYGNPVLWCTKKKPIVAQSTTEAEFVAIKKSAKQLRWLSILLTSISLKSGIPTILNDNRGVVFITEEAQLNPNSKHI</sequence>